<organism evidence="1">
    <name type="scientific">Salmonella enterica I</name>
    <dbReference type="NCBI Taxonomy" id="59201"/>
    <lineage>
        <taxon>Bacteria</taxon>
        <taxon>Pseudomonadati</taxon>
        <taxon>Pseudomonadota</taxon>
        <taxon>Gammaproteobacteria</taxon>
        <taxon>Enterobacterales</taxon>
        <taxon>Enterobacteriaceae</taxon>
        <taxon>Salmonella</taxon>
    </lineage>
</organism>
<gene>
    <name evidence="1" type="ORF">DRU74_22980</name>
</gene>
<sequence length="71" mass="7388">MSVKVVFEFTHTEDGIDVKSDVVHAAEGCCACEVAFAVTTVTTVRSAVAKINRELKADIGFAGFASDGGAH</sequence>
<reference evidence="1" key="1">
    <citation type="submission" date="2018-07" db="EMBL/GenBank/DDBJ databases">
        <authorList>
            <person name="Ashton P.M."/>
            <person name="Dallman T."/>
            <person name="Nair S."/>
            <person name="De Pinna E."/>
            <person name="Peters T."/>
            <person name="Grant K."/>
        </authorList>
    </citation>
    <scope>NUCLEOTIDE SEQUENCE [LARGE SCALE GENOMIC DNA]</scope>
    <source>
        <strain evidence="1">157339</strain>
    </source>
</reference>
<proteinExistence type="predicted"/>
<evidence type="ECO:0000313" key="1">
    <source>
        <dbReference type="EMBL" id="MLU99545.1"/>
    </source>
</evidence>
<dbReference type="Proteomes" id="UP000885374">
    <property type="component" value="Unassembled WGS sequence"/>
</dbReference>
<comment type="caution">
    <text evidence="1">The sequence shown here is derived from an EMBL/GenBank/DDBJ whole genome shotgun (WGS) entry which is preliminary data.</text>
</comment>
<protein>
    <submittedName>
        <fullName evidence="1">Uncharacterized protein</fullName>
    </submittedName>
</protein>
<accession>A0A403MMU6</accession>
<dbReference type="AlphaFoldDB" id="A0A403MMU6"/>
<name>A0A403MMU6_SALET</name>
<dbReference type="EMBL" id="RVHM01000047">
    <property type="protein sequence ID" value="MLU99545.1"/>
    <property type="molecule type" value="Genomic_DNA"/>
</dbReference>